<dbReference type="PANTHER" id="PTHR30055">
    <property type="entry name" value="HTH-TYPE TRANSCRIPTIONAL REGULATOR RUTR"/>
    <property type="match status" value="1"/>
</dbReference>
<dbReference type="InterPro" id="IPR009057">
    <property type="entry name" value="Homeodomain-like_sf"/>
</dbReference>
<keyword evidence="1" id="KW-0805">Transcription regulation</keyword>
<accession>A0AB39QRY8</accession>
<dbReference type="PRINTS" id="PR00455">
    <property type="entry name" value="HTHTETR"/>
</dbReference>
<evidence type="ECO:0000256" key="2">
    <source>
        <dbReference type="ARBA" id="ARBA00023125"/>
    </source>
</evidence>
<sequence length="208" mass="22850">MTDSQPGLRERTRRAVQKEITDAANTLFLERGYEETTIGDIAAAVGMSQRSVFRYFPTKEDLVVGKFDFVADDMLQALRERPADEPVWESMRRIFDLLVPYVDAPGRRQVAEPMQRIVFSTPTLLASYLQKLQLLQDTADTALRERAAAAGMPYHDNDPTPRAIVGAAFACLLAAQHAWLAGGAEGTFATAIDRAMATITPRSGNGAC</sequence>
<dbReference type="SUPFAM" id="SSF46689">
    <property type="entry name" value="Homeodomain-like"/>
    <property type="match status" value="1"/>
</dbReference>
<dbReference type="InterPro" id="IPR001647">
    <property type="entry name" value="HTH_TetR"/>
</dbReference>
<feature type="DNA-binding region" description="H-T-H motif" evidence="4">
    <location>
        <begin position="37"/>
        <end position="56"/>
    </location>
</feature>
<dbReference type="Gene3D" id="1.10.10.60">
    <property type="entry name" value="Homeodomain-like"/>
    <property type="match status" value="1"/>
</dbReference>
<evidence type="ECO:0000259" key="5">
    <source>
        <dbReference type="PROSITE" id="PS50977"/>
    </source>
</evidence>
<dbReference type="PANTHER" id="PTHR30055:SF234">
    <property type="entry name" value="HTH-TYPE TRANSCRIPTIONAL REGULATOR BETI"/>
    <property type="match status" value="1"/>
</dbReference>
<dbReference type="Pfam" id="PF00440">
    <property type="entry name" value="TetR_N"/>
    <property type="match status" value="1"/>
</dbReference>
<keyword evidence="2 4" id="KW-0238">DNA-binding</keyword>
<organism evidence="6">
    <name type="scientific">Streptomyces sp. R39</name>
    <dbReference type="NCBI Taxonomy" id="3238631"/>
    <lineage>
        <taxon>Bacteria</taxon>
        <taxon>Bacillati</taxon>
        <taxon>Actinomycetota</taxon>
        <taxon>Actinomycetes</taxon>
        <taxon>Kitasatosporales</taxon>
        <taxon>Streptomycetaceae</taxon>
        <taxon>Streptomyces</taxon>
    </lineage>
</organism>
<dbReference type="RefSeq" id="WP_369225179.1">
    <property type="nucleotide sequence ID" value="NZ_CP163441.1"/>
</dbReference>
<feature type="domain" description="HTH tetR-type" evidence="5">
    <location>
        <begin position="14"/>
        <end position="74"/>
    </location>
</feature>
<reference evidence="6" key="1">
    <citation type="submission" date="2024-07" db="EMBL/GenBank/DDBJ databases">
        <authorList>
            <person name="Yu S.T."/>
        </authorList>
    </citation>
    <scope>NUCLEOTIDE SEQUENCE</scope>
    <source>
        <strain evidence="6">R39</strain>
    </source>
</reference>
<evidence type="ECO:0000256" key="4">
    <source>
        <dbReference type="PROSITE-ProRule" id="PRU00335"/>
    </source>
</evidence>
<dbReference type="Gene3D" id="1.10.357.10">
    <property type="entry name" value="Tetracycline Repressor, domain 2"/>
    <property type="match status" value="1"/>
</dbReference>
<gene>
    <name evidence="6" type="ORF">AB5J52_30480</name>
</gene>
<dbReference type="GO" id="GO:0003700">
    <property type="term" value="F:DNA-binding transcription factor activity"/>
    <property type="evidence" value="ECO:0007669"/>
    <property type="project" value="TreeGrafter"/>
</dbReference>
<proteinExistence type="predicted"/>
<dbReference type="GO" id="GO:0000976">
    <property type="term" value="F:transcription cis-regulatory region binding"/>
    <property type="evidence" value="ECO:0007669"/>
    <property type="project" value="TreeGrafter"/>
</dbReference>
<keyword evidence="3" id="KW-0804">Transcription</keyword>
<dbReference type="PROSITE" id="PS50977">
    <property type="entry name" value="HTH_TETR_2"/>
    <property type="match status" value="1"/>
</dbReference>
<evidence type="ECO:0000313" key="6">
    <source>
        <dbReference type="EMBL" id="XDQ46243.1"/>
    </source>
</evidence>
<dbReference type="InterPro" id="IPR050109">
    <property type="entry name" value="HTH-type_TetR-like_transc_reg"/>
</dbReference>
<name>A0AB39QRY8_9ACTN</name>
<evidence type="ECO:0000256" key="3">
    <source>
        <dbReference type="ARBA" id="ARBA00023163"/>
    </source>
</evidence>
<evidence type="ECO:0000256" key="1">
    <source>
        <dbReference type="ARBA" id="ARBA00023015"/>
    </source>
</evidence>
<dbReference type="AlphaFoldDB" id="A0AB39QRY8"/>
<protein>
    <submittedName>
        <fullName evidence="6">TetR/AcrR family transcriptional regulator</fullName>
    </submittedName>
</protein>
<dbReference type="EMBL" id="CP163441">
    <property type="protein sequence ID" value="XDQ46243.1"/>
    <property type="molecule type" value="Genomic_DNA"/>
</dbReference>